<evidence type="ECO:0000313" key="8">
    <source>
        <dbReference type="EMBL" id="MEQ2636737.1"/>
    </source>
</evidence>
<comment type="similarity">
    <text evidence="2">Belongs to the GtrA family.</text>
</comment>
<dbReference type="EMBL" id="JBBNGS010000001">
    <property type="protein sequence ID" value="MEQ2636737.1"/>
    <property type="molecule type" value="Genomic_DNA"/>
</dbReference>
<evidence type="ECO:0000256" key="1">
    <source>
        <dbReference type="ARBA" id="ARBA00004141"/>
    </source>
</evidence>
<accession>A0ABV1IDP7</accession>
<evidence type="ECO:0000256" key="3">
    <source>
        <dbReference type="ARBA" id="ARBA00022692"/>
    </source>
</evidence>
<evidence type="ECO:0000313" key="9">
    <source>
        <dbReference type="Proteomes" id="UP001478817"/>
    </source>
</evidence>
<dbReference type="PANTHER" id="PTHR38459:SF1">
    <property type="entry name" value="PROPHAGE BACTOPRENOL-LINKED GLUCOSE TRANSLOCASE HOMOLOG"/>
    <property type="match status" value="1"/>
</dbReference>
<evidence type="ECO:0000256" key="2">
    <source>
        <dbReference type="ARBA" id="ARBA00009399"/>
    </source>
</evidence>
<keyword evidence="5 6" id="KW-0472">Membrane</keyword>
<feature type="transmembrane region" description="Helical" evidence="6">
    <location>
        <begin position="102"/>
        <end position="122"/>
    </location>
</feature>
<evidence type="ECO:0000259" key="7">
    <source>
        <dbReference type="Pfam" id="PF04138"/>
    </source>
</evidence>
<comment type="subcellular location">
    <subcellularLocation>
        <location evidence="1">Membrane</location>
        <topology evidence="1">Multi-pass membrane protein</topology>
    </subcellularLocation>
</comment>
<dbReference type="PANTHER" id="PTHR38459">
    <property type="entry name" value="PROPHAGE BACTOPRENOL-LINKED GLUCOSE TRANSLOCASE HOMOLOG"/>
    <property type="match status" value="1"/>
</dbReference>
<evidence type="ECO:0000256" key="6">
    <source>
        <dbReference type="SAM" id="Phobius"/>
    </source>
</evidence>
<protein>
    <submittedName>
        <fullName evidence="8">GtrA family protein</fullName>
    </submittedName>
</protein>
<name>A0ABV1IDP7_9ACTN</name>
<feature type="transmembrane region" description="Helical" evidence="6">
    <location>
        <begin position="73"/>
        <end position="96"/>
    </location>
</feature>
<dbReference type="RefSeq" id="WP_349181112.1">
    <property type="nucleotide sequence ID" value="NZ_JBBNGS010000001.1"/>
</dbReference>
<feature type="domain" description="GtrA/DPMS transmembrane" evidence="7">
    <location>
        <begin position="10"/>
        <end position="127"/>
    </location>
</feature>
<reference evidence="8 9" key="1">
    <citation type="submission" date="2024-04" db="EMBL/GenBank/DDBJ databases">
        <title>Human intestinal bacterial collection.</title>
        <authorList>
            <person name="Pauvert C."/>
            <person name="Hitch T.C.A."/>
            <person name="Clavel T."/>
        </authorList>
    </citation>
    <scope>NUCLEOTIDE SEQUENCE [LARGE SCALE GENOMIC DNA]</scope>
    <source>
        <strain evidence="8 9">CLA-AA-H197</strain>
    </source>
</reference>
<dbReference type="Pfam" id="PF04138">
    <property type="entry name" value="GtrA_DPMS_TM"/>
    <property type="match status" value="1"/>
</dbReference>
<sequence>MRKLIEQFLKFGVVGTIAFCIDYGVLMLLSQAFGVDPVLSAAVSFCVSVVFNYMASMRYVFTHRADMSRSREFVVFIVLSAVGLVINEACMATGVAALGTSALMVTVTKLFATAVVMVWNFFSRKKWLDGGESASEKSRR</sequence>
<feature type="transmembrane region" description="Helical" evidence="6">
    <location>
        <begin position="12"/>
        <end position="33"/>
    </location>
</feature>
<dbReference type="Proteomes" id="UP001478817">
    <property type="component" value="Unassembled WGS sequence"/>
</dbReference>
<dbReference type="InterPro" id="IPR007267">
    <property type="entry name" value="GtrA_DPMS_TM"/>
</dbReference>
<dbReference type="InterPro" id="IPR051401">
    <property type="entry name" value="GtrA_CellWall_Glycosyl"/>
</dbReference>
<gene>
    <name evidence="8" type="ORF">AAAT05_00010</name>
</gene>
<keyword evidence="9" id="KW-1185">Reference proteome</keyword>
<feature type="transmembrane region" description="Helical" evidence="6">
    <location>
        <begin position="39"/>
        <end position="61"/>
    </location>
</feature>
<comment type="caution">
    <text evidence="8">The sequence shown here is derived from an EMBL/GenBank/DDBJ whole genome shotgun (WGS) entry which is preliminary data.</text>
</comment>
<keyword evidence="3 6" id="KW-0812">Transmembrane</keyword>
<evidence type="ECO:0000256" key="5">
    <source>
        <dbReference type="ARBA" id="ARBA00023136"/>
    </source>
</evidence>
<keyword evidence="4 6" id="KW-1133">Transmembrane helix</keyword>
<proteinExistence type="inferred from homology"/>
<organism evidence="8 9">
    <name type="scientific">Paratractidigestivibacter faecalis</name>
    <dbReference type="NCBI Taxonomy" id="2292441"/>
    <lineage>
        <taxon>Bacteria</taxon>
        <taxon>Bacillati</taxon>
        <taxon>Actinomycetota</taxon>
        <taxon>Coriobacteriia</taxon>
        <taxon>Coriobacteriales</taxon>
        <taxon>Atopobiaceae</taxon>
        <taxon>Paratractidigestivibacter</taxon>
    </lineage>
</organism>
<evidence type="ECO:0000256" key="4">
    <source>
        <dbReference type="ARBA" id="ARBA00022989"/>
    </source>
</evidence>